<protein>
    <submittedName>
        <fullName evidence="3">NADP-dependent oxidoreductase</fullName>
    </submittedName>
</protein>
<dbReference type="SMART" id="SM00829">
    <property type="entry name" value="PKS_ER"/>
    <property type="match status" value="1"/>
</dbReference>
<dbReference type="EMBL" id="CP042266">
    <property type="protein sequence ID" value="QDY77446.1"/>
    <property type="molecule type" value="Genomic_DNA"/>
</dbReference>
<accession>A0A5B8J839</accession>
<evidence type="ECO:0000313" key="4">
    <source>
        <dbReference type="Proteomes" id="UP000320580"/>
    </source>
</evidence>
<dbReference type="Pfam" id="PF00107">
    <property type="entry name" value="ADH_zinc_N"/>
    <property type="match status" value="1"/>
</dbReference>
<dbReference type="InterPro" id="IPR011032">
    <property type="entry name" value="GroES-like_sf"/>
</dbReference>
<organism evidence="3 4">
    <name type="scientific">Streptomyces qinzhouensis</name>
    <dbReference type="NCBI Taxonomy" id="2599401"/>
    <lineage>
        <taxon>Bacteria</taxon>
        <taxon>Bacillati</taxon>
        <taxon>Actinomycetota</taxon>
        <taxon>Actinomycetes</taxon>
        <taxon>Kitasatosporales</taxon>
        <taxon>Streptomycetaceae</taxon>
        <taxon>Streptomyces</taxon>
    </lineage>
</organism>
<dbReference type="InterPro" id="IPR013149">
    <property type="entry name" value="ADH-like_C"/>
</dbReference>
<dbReference type="GO" id="GO:0016628">
    <property type="term" value="F:oxidoreductase activity, acting on the CH-CH group of donors, NAD or NADP as acceptor"/>
    <property type="evidence" value="ECO:0007669"/>
    <property type="project" value="InterPro"/>
</dbReference>
<dbReference type="Pfam" id="PF16884">
    <property type="entry name" value="ADH_N_2"/>
    <property type="match status" value="1"/>
</dbReference>
<evidence type="ECO:0000256" key="1">
    <source>
        <dbReference type="ARBA" id="ARBA00023002"/>
    </source>
</evidence>
<name>A0A5B8J839_9ACTN</name>
<evidence type="ECO:0000259" key="2">
    <source>
        <dbReference type="SMART" id="SM00829"/>
    </source>
</evidence>
<dbReference type="RefSeq" id="WP_146480784.1">
    <property type="nucleotide sequence ID" value="NZ_CP042266.1"/>
</dbReference>
<dbReference type="OrthoDB" id="9805663at2"/>
<dbReference type="Gene3D" id="3.40.50.720">
    <property type="entry name" value="NAD(P)-binding Rossmann-like Domain"/>
    <property type="match status" value="1"/>
</dbReference>
<dbReference type="PANTHER" id="PTHR43205:SF7">
    <property type="entry name" value="PROSTAGLANDIN REDUCTASE 1"/>
    <property type="match status" value="1"/>
</dbReference>
<dbReference type="SUPFAM" id="SSF50129">
    <property type="entry name" value="GroES-like"/>
    <property type="match status" value="1"/>
</dbReference>
<keyword evidence="4" id="KW-1185">Reference proteome</keyword>
<dbReference type="Gene3D" id="3.90.180.10">
    <property type="entry name" value="Medium-chain alcohol dehydrogenases, catalytic domain"/>
    <property type="match status" value="1"/>
</dbReference>
<dbReference type="SUPFAM" id="SSF51735">
    <property type="entry name" value="NAD(P)-binding Rossmann-fold domains"/>
    <property type="match status" value="1"/>
</dbReference>
<dbReference type="CDD" id="cd05288">
    <property type="entry name" value="PGDH"/>
    <property type="match status" value="1"/>
</dbReference>
<dbReference type="KEGG" id="sqz:FQU76_13960"/>
<dbReference type="InterPro" id="IPR045010">
    <property type="entry name" value="MDR_fam"/>
</dbReference>
<reference evidence="3 4" key="1">
    <citation type="submission" date="2019-07" db="EMBL/GenBank/DDBJ databases">
        <authorList>
            <person name="Zhu P."/>
        </authorList>
    </citation>
    <scope>NUCLEOTIDE SEQUENCE [LARGE SCALE GENOMIC DNA]</scope>
    <source>
        <strain evidence="3 4">SSL-25</strain>
    </source>
</reference>
<dbReference type="InterPro" id="IPR036291">
    <property type="entry name" value="NAD(P)-bd_dom_sf"/>
</dbReference>
<feature type="domain" description="Enoyl reductase (ER)" evidence="2">
    <location>
        <begin position="23"/>
        <end position="336"/>
    </location>
</feature>
<dbReference type="InterPro" id="IPR020843">
    <property type="entry name" value="ER"/>
</dbReference>
<gene>
    <name evidence="3" type="ORF">FQU76_13960</name>
</gene>
<dbReference type="AlphaFoldDB" id="A0A5B8J839"/>
<sequence length="340" mass="35745">MSSPVSRPHHLEVHLARRPVGEPRPEDFAFVRATAREPGDGEVLVRNAWMSVDPFMREWMHADGYAPPYAVGEVLTGEAVGEVVASRSADLPIGTTVSHFAGWREYAVLHRDAVTVVDTALAPPEVHLGALGSTGLTAYATLTRVLPVRPGDVVYVSAAAGATGSIAGQLARRLGAAKVIGSAGGAAKTRVLTEEFGFDTAIDHTRGRLREELAEAAPDGVDLTVELVGGEHLEAALDAARTGGRIAVVGAVSGYNATGPLPGPANIFSVATKELTLRGMAVTSYFPLAREWTELAAPLLADGSLRSRHTVVRGLSRAPEAFIGVLRGDNTGKMLVRLDI</sequence>
<dbReference type="Proteomes" id="UP000320580">
    <property type="component" value="Chromosome"/>
</dbReference>
<dbReference type="InterPro" id="IPR041694">
    <property type="entry name" value="ADH_N_2"/>
</dbReference>
<dbReference type="PANTHER" id="PTHR43205">
    <property type="entry name" value="PROSTAGLANDIN REDUCTASE"/>
    <property type="match status" value="1"/>
</dbReference>
<evidence type="ECO:0000313" key="3">
    <source>
        <dbReference type="EMBL" id="QDY77446.1"/>
    </source>
</evidence>
<dbReference type="FunFam" id="3.40.50.720:FF:000121">
    <property type="entry name" value="Prostaglandin reductase 2"/>
    <property type="match status" value="1"/>
</dbReference>
<proteinExistence type="predicted"/>
<keyword evidence="1" id="KW-0560">Oxidoreductase</keyword>